<evidence type="ECO:0000256" key="6">
    <source>
        <dbReference type="ARBA" id="ARBA00023136"/>
    </source>
</evidence>
<evidence type="ECO:0000256" key="1">
    <source>
        <dbReference type="ARBA" id="ARBA00004651"/>
    </source>
</evidence>
<gene>
    <name evidence="9" type="ORF">FHS22_004139</name>
</gene>
<dbReference type="RefSeq" id="WP_184943863.1">
    <property type="nucleotide sequence ID" value="NZ_BAAAWZ010000004.1"/>
</dbReference>
<evidence type="ECO:0000313" key="10">
    <source>
        <dbReference type="Proteomes" id="UP000562352"/>
    </source>
</evidence>
<evidence type="ECO:0000256" key="7">
    <source>
        <dbReference type="SAM" id="Phobius"/>
    </source>
</evidence>
<feature type="transmembrane region" description="Helical" evidence="7">
    <location>
        <begin position="364"/>
        <end position="382"/>
    </location>
</feature>
<feature type="transmembrane region" description="Helical" evidence="7">
    <location>
        <begin position="228"/>
        <end position="247"/>
    </location>
</feature>
<dbReference type="InterPro" id="IPR050545">
    <property type="entry name" value="Mycobact_MmpL"/>
</dbReference>
<proteinExistence type="inferred from homology"/>
<accession>A0A841D7G7</accession>
<feature type="transmembrane region" description="Helical" evidence="7">
    <location>
        <begin position="632"/>
        <end position="650"/>
    </location>
</feature>
<comment type="subcellular location">
    <subcellularLocation>
        <location evidence="1">Cell membrane</location>
        <topology evidence="1">Multi-pass membrane protein</topology>
    </subcellularLocation>
</comment>
<evidence type="ECO:0000256" key="3">
    <source>
        <dbReference type="ARBA" id="ARBA00022475"/>
    </source>
</evidence>
<reference evidence="9 10" key="1">
    <citation type="submission" date="2020-08" db="EMBL/GenBank/DDBJ databases">
        <title>Genomic Encyclopedia of Type Strains, Phase III (KMG-III): the genomes of soil and plant-associated and newly described type strains.</title>
        <authorList>
            <person name="Whitman W."/>
        </authorList>
    </citation>
    <scope>NUCLEOTIDE SEQUENCE [LARGE SCALE GENOMIC DNA]</scope>
    <source>
        <strain evidence="9 10">CECT 3303</strain>
    </source>
</reference>
<feature type="transmembrane region" description="Helical" evidence="7">
    <location>
        <begin position="303"/>
        <end position="327"/>
    </location>
</feature>
<dbReference type="SUPFAM" id="SSF82866">
    <property type="entry name" value="Multidrug efflux transporter AcrB transmembrane domain"/>
    <property type="match status" value="2"/>
</dbReference>
<dbReference type="PROSITE" id="PS50156">
    <property type="entry name" value="SSD"/>
    <property type="match status" value="1"/>
</dbReference>
<evidence type="ECO:0000259" key="8">
    <source>
        <dbReference type="PROSITE" id="PS50156"/>
    </source>
</evidence>
<dbReference type="Proteomes" id="UP000562352">
    <property type="component" value="Unassembled WGS sequence"/>
</dbReference>
<dbReference type="Pfam" id="PF03176">
    <property type="entry name" value="MMPL"/>
    <property type="match status" value="2"/>
</dbReference>
<feature type="transmembrane region" description="Helical" evidence="7">
    <location>
        <begin position="268"/>
        <end position="297"/>
    </location>
</feature>
<dbReference type="PANTHER" id="PTHR33406">
    <property type="entry name" value="MEMBRANE PROTEIN MJ1562-RELATED"/>
    <property type="match status" value="1"/>
</dbReference>
<keyword evidence="3" id="KW-1003">Cell membrane</keyword>
<keyword evidence="10" id="KW-1185">Reference proteome</keyword>
<dbReference type="AlphaFoldDB" id="A0A841D7G7"/>
<name>A0A841D7G7_PLAVE</name>
<organism evidence="9 10">
    <name type="scientific">Planomonospora venezuelensis</name>
    <dbReference type="NCBI Taxonomy" id="1999"/>
    <lineage>
        <taxon>Bacteria</taxon>
        <taxon>Bacillati</taxon>
        <taxon>Actinomycetota</taxon>
        <taxon>Actinomycetes</taxon>
        <taxon>Streptosporangiales</taxon>
        <taxon>Streptosporangiaceae</taxon>
        <taxon>Planomonospora</taxon>
    </lineage>
</organism>
<keyword evidence="5 7" id="KW-1133">Transmembrane helix</keyword>
<comment type="caution">
    <text evidence="9">The sequence shown here is derived from an EMBL/GenBank/DDBJ whole genome shotgun (WGS) entry which is preliminary data.</text>
</comment>
<dbReference type="InterPro" id="IPR004869">
    <property type="entry name" value="MMPL_dom"/>
</dbReference>
<evidence type="ECO:0000313" key="9">
    <source>
        <dbReference type="EMBL" id="MBB5964853.1"/>
    </source>
</evidence>
<evidence type="ECO:0000256" key="4">
    <source>
        <dbReference type="ARBA" id="ARBA00022692"/>
    </source>
</evidence>
<sequence length="725" mass="73604">MATLLYRLGRASFRHRRLVLVLWLAALAALGGTAAAFMGPTASNFTMPGTESQRALDALSKQFPQAAGTTGTIVVAAPQGRQLSSPQEQAAVQAVVKEAAGLPGVVAAVDPFQVRAVSPDARYALIQVQFAGRADAVTDAQRDAYGKTGAAAEAAGLRVEHGGEVMSAEPEIGSTEALGVAVAAVVLVVTFGSLVAAGMTMLTALIGVGAGMAGLFALSGAIELTSTAPVLALMLGLAVGIDYSLFITSRHRQNLLDGLEPEEAAARAVGTAGSAVVFAGATVVIALAGLAVVGIPFLTVMGLAASGTVAVAVLVAITLQPALLGFAGRRILPRKVRAAAPEPGAGEHGGFGFRWARVVTRHRVPVVLAGVIGLAALAVPAADMRLALPDAGTAPAGSSAREAYDLIGEGFGPGFNGRLIAVVSADSAAATGTAAKEAAGLIQGTEGVVAVAPPQLNADGTTAILTIVPATGPTDAATETLVRDVRDRVAGIGGAQVALTGATALGIDVSEKLSDALPVYLLLVVGLSVLLLMLVFRSVLVPVKAALGFLLTVGATFGITVAVFQEGWLADLVGLDTPGPLVSFLPILLIGILFGLAMDYQVFLVSRMREDFVHGDTAQQATVNGMGHGARVVTAAALIMISVFGGFVLMDDAIIKSMGFALAIGVAIDAFVVRMTIVPAVMSLLGDSAWWLPRWLSRALPNVDIEGEQLRAHLGQEAPKVPAGV</sequence>
<feature type="transmembrane region" description="Helical" evidence="7">
    <location>
        <begin position="517"/>
        <end position="536"/>
    </location>
</feature>
<feature type="transmembrane region" description="Helical" evidence="7">
    <location>
        <begin position="177"/>
        <end position="197"/>
    </location>
</feature>
<protein>
    <submittedName>
        <fullName evidence="9">RND superfamily putative drug exporter</fullName>
    </submittedName>
</protein>
<feature type="transmembrane region" description="Helical" evidence="7">
    <location>
        <begin position="584"/>
        <end position="605"/>
    </location>
</feature>
<feature type="transmembrane region" description="Helical" evidence="7">
    <location>
        <begin position="543"/>
        <end position="564"/>
    </location>
</feature>
<feature type="transmembrane region" description="Helical" evidence="7">
    <location>
        <begin position="204"/>
        <end position="222"/>
    </location>
</feature>
<dbReference type="PANTHER" id="PTHR33406:SF11">
    <property type="entry name" value="MEMBRANE PROTEIN SCO6666-RELATED"/>
    <property type="match status" value="1"/>
</dbReference>
<dbReference type="InterPro" id="IPR000731">
    <property type="entry name" value="SSD"/>
</dbReference>
<evidence type="ECO:0000256" key="2">
    <source>
        <dbReference type="ARBA" id="ARBA00010157"/>
    </source>
</evidence>
<dbReference type="GO" id="GO:0005886">
    <property type="term" value="C:plasma membrane"/>
    <property type="evidence" value="ECO:0007669"/>
    <property type="project" value="UniProtKB-SubCell"/>
</dbReference>
<keyword evidence="4 7" id="KW-0812">Transmembrane</keyword>
<evidence type="ECO:0000256" key="5">
    <source>
        <dbReference type="ARBA" id="ARBA00022989"/>
    </source>
</evidence>
<keyword evidence="6 7" id="KW-0472">Membrane</keyword>
<dbReference type="EMBL" id="JACHJJ010000014">
    <property type="protein sequence ID" value="MBB5964853.1"/>
    <property type="molecule type" value="Genomic_DNA"/>
</dbReference>
<feature type="domain" description="SSD" evidence="8">
    <location>
        <begin position="194"/>
        <end position="326"/>
    </location>
</feature>
<comment type="similarity">
    <text evidence="2">Belongs to the resistance-nodulation-cell division (RND) (TC 2.A.6) family. MmpL subfamily.</text>
</comment>
<feature type="transmembrane region" description="Helical" evidence="7">
    <location>
        <begin position="662"/>
        <end position="685"/>
    </location>
</feature>
<dbReference type="Gene3D" id="1.20.1640.10">
    <property type="entry name" value="Multidrug efflux transporter AcrB transmembrane domain"/>
    <property type="match status" value="2"/>
</dbReference>